<gene>
    <name evidence="2" type="ORF">METZ01_LOCUS460338</name>
</gene>
<evidence type="ECO:0000313" key="2">
    <source>
        <dbReference type="EMBL" id="SVE07484.1"/>
    </source>
</evidence>
<dbReference type="Pfam" id="PF22505">
    <property type="entry name" value="RNase_J_b_CASP"/>
    <property type="match status" value="1"/>
</dbReference>
<proteinExistence type="predicted"/>
<organism evidence="2">
    <name type="scientific">marine metagenome</name>
    <dbReference type="NCBI Taxonomy" id="408172"/>
    <lineage>
        <taxon>unclassified sequences</taxon>
        <taxon>metagenomes</taxon>
        <taxon>ecological metagenomes</taxon>
    </lineage>
</organism>
<feature type="domain" description="Ribonuclease J beta-CASP" evidence="1">
    <location>
        <begin position="141"/>
        <end position="250"/>
    </location>
</feature>
<feature type="non-terminal residue" evidence="2">
    <location>
        <position position="1"/>
    </location>
</feature>
<accession>A0A383AIJ2</accession>
<dbReference type="InterPro" id="IPR055132">
    <property type="entry name" value="RNase_J_b_CASP"/>
</dbReference>
<dbReference type="SUPFAM" id="SSF56281">
    <property type="entry name" value="Metallo-hydrolase/oxidoreductase"/>
    <property type="match status" value="1"/>
</dbReference>
<feature type="non-terminal residue" evidence="2">
    <location>
        <position position="251"/>
    </location>
</feature>
<dbReference type="InterPro" id="IPR036866">
    <property type="entry name" value="RibonucZ/Hydroxyglut_hydro"/>
</dbReference>
<dbReference type="PANTHER" id="PTHR43694:SF1">
    <property type="entry name" value="RIBONUCLEASE J"/>
    <property type="match status" value="1"/>
</dbReference>
<protein>
    <recommendedName>
        <fullName evidence="1">Ribonuclease J beta-CASP domain-containing protein</fullName>
    </recommendedName>
</protein>
<evidence type="ECO:0000259" key="1">
    <source>
        <dbReference type="Pfam" id="PF22505"/>
    </source>
</evidence>
<dbReference type="Gene3D" id="3.60.15.10">
    <property type="entry name" value="Ribonuclease Z/Hydroxyacylglutathione hydrolase-like"/>
    <property type="match status" value="1"/>
</dbReference>
<dbReference type="PANTHER" id="PTHR43694">
    <property type="entry name" value="RIBONUCLEASE J"/>
    <property type="match status" value="1"/>
</dbReference>
<reference evidence="2" key="1">
    <citation type="submission" date="2018-05" db="EMBL/GenBank/DDBJ databases">
        <authorList>
            <person name="Lanie J.A."/>
            <person name="Ng W.-L."/>
            <person name="Kazmierczak K.M."/>
            <person name="Andrzejewski T.M."/>
            <person name="Davidsen T.M."/>
            <person name="Wayne K.J."/>
            <person name="Tettelin H."/>
            <person name="Glass J.I."/>
            <person name="Rusch D."/>
            <person name="Podicherti R."/>
            <person name="Tsui H.-C.T."/>
            <person name="Winkler M.E."/>
        </authorList>
    </citation>
    <scope>NUCLEOTIDE SEQUENCE</scope>
</reference>
<sequence>PYLLDHVNVPIYAPPFASELIKKKLKRSRINQKLDLIPITVGDQKKIGEFFVEWFSVCHSIPDSTGLLIDTPKGKIIHTGDFKIDHNPILGNPSNLAELADISSPEVLLLMADSTNADDEGYSGSDREVFTSLLHLISNAKGRVFISSFASHIARIQMVFLIAKLCNRKVAFSGRSMIDNAKISQELGHLSIPDGVKITLPQALSLPKDQVIIITTGSQGEPTSSLVKMASKTHKEIKIKKGDTIIISASI</sequence>
<name>A0A383AIJ2_9ZZZZ</name>
<dbReference type="AlphaFoldDB" id="A0A383AIJ2"/>
<dbReference type="EMBL" id="UINC01192370">
    <property type="protein sequence ID" value="SVE07484.1"/>
    <property type="molecule type" value="Genomic_DNA"/>
</dbReference>